<name>A0A7W2HJC8_9ACTN</name>
<gene>
    <name evidence="2" type="ORF">H1V43_32310</name>
</gene>
<keyword evidence="3" id="KW-1185">Reference proteome</keyword>
<sequence>MSTEQPIPREIRAIRIGFRPEAWQPQLNNIASAFSALDDLYLYADFLHKLDEVARDEPLTPEVIDSVFWQAEVHAYNVTRPEVRNLEMRSPLSLELFGLDSPVPPALAFLYWLLKNPERIAEFYPRLRESWHEGNMRAERAWHSRKELKSKLGSEPDVEVIDLPENEPSEGEGTDSSPPPG</sequence>
<dbReference type="AlphaFoldDB" id="A0A7W2HJC8"/>
<proteinExistence type="predicted"/>
<reference evidence="2 3" key="1">
    <citation type="submission" date="2020-07" db="EMBL/GenBank/DDBJ databases">
        <title>Streptomyces isolated from Indian soil.</title>
        <authorList>
            <person name="Mandal S."/>
            <person name="Maiti P.K."/>
        </authorList>
    </citation>
    <scope>NUCLEOTIDE SEQUENCE [LARGE SCALE GENOMIC DNA]</scope>
    <source>
        <strain evidence="2 3">PSKA54</strain>
    </source>
</reference>
<dbReference type="Proteomes" id="UP000586976">
    <property type="component" value="Unassembled WGS sequence"/>
</dbReference>
<protein>
    <submittedName>
        <fullName evidence="2">Uncharacterized protein</fullName>
    </submittedName>
</protein>
<accession>A0A7W2HJC8</accession>
<feature type="region of interest" description="Disordered" evidence="1">
    <location>
        <begin position="148"/>
        <end position="181"/>
    </location>
</feature>
<feature type="compositionally biased region" description="Acidic residues" evidence="1">
    <location>
        <begin position="156"/>
        <end position="173"/>
    </location>
</feature>
<evidence type="ECO:0000313" key="3">
    <source>
        <dbReference type="Proteomes" id="UP000586976"/>
    </source>
</evidence>
<dbReference type="RefSeq" id="WP_181867385.1">
    <property type="nucleotide sequence ID" value="NZ_JACEQY010000049.1"/>
</dbReference>
<organism evidence="2 3">
    <name type="scientific">Streptomyces himalayensis subsp. aureolus</name>
    <dbReference type="NCBI Taxonomy" id="2758039"/>
    <lineage>
        <taxon>Bacteria</taxon>
        <taxon>Bacillati</taxon>
        <taxon>Actinomycetota</taxon>
        <taxon>Actinomycetes</taxon>
        <taxon>Kitasatosporales</taxon>
        <taxon>Streptomycetaceae</taxon>
        <taxon>Streptomyces</taxon>
        <taxon>Streptomyces himalayensis</taxon>
    </lineage>
</organism>
<comment type="caution">
    <text evidence="2">The sequence shown here is derived from an EMBL/GenBank/DDBJ whole genome shotgun (WGS) entry which is preliminary data.</text>
</comment>
<dbReference type="EMBL" id="JACEQY010000049">
    <property type="protein sequence ID" value="MBA4865948.1"/>
    <property type="molecule type" value="Genomic_DNA"/>
</dbReference>
<evidence type="ECO:0000256" key="1">
    <source>
        <dbReference type="SAM" id="MobiDB-lite"/>
    </source>
</evidence>
<evidence type="ECO:0000313" key="2">
    <source>
        <dbReference type="EMBL" id="MBA4865948.1"/>
    </source>
</evidence>